<dbReference type="InterPro" id="IPR053139">
    <property type="entry name" value="Surface_bspA-like"/>
</dbReference>
<sequence length="1733" mass="187660">MQRTGMWKRMAGVMIAVALFAFGGKGLLPAYAAESSVMGINRYERGVKGGVSLKTGNTYRLGGYSWMVAEQGTGYAVLQSNGVTSGCWPGYVISRFGNGSEYRADIDGQDISGYDKKTRELYEAIRSAEKPASYGRGLYLVGISKLGVADLKHFNRKGSVTSGGYRAPLMNAAKSWTGTYYYNGYASNQMHETAVCMYPDGKIHSDSDTYQGMTGNVAPAFNLDTSKVTLSGSELSIVSFEESTGIRAVQPVTSLTAGQTKALGEVISGVTYIDGTNVGRSAGYRISANVGTISGTNWTIPSSGAPKTATLIITETGSGRNLSIKKTVDITPDVTGLNVIQGITTVEEGSSAPLSSLFSYVKYSNSVNAEYTVSVKTPNGGSIKNNIYTAPTGINRRMPVTLTVRDNTYSYVSEKTISIVPRAAKEIRIQRKSVFPGSLTEGTTADLSSLIEVMGYDSGDQCDGEVRFELTDADRGEVDGTVYTAPKDLVDPISVRIGVKACGSAGEVDYEGKTAAFDVRLALDPNGGSENAVGFDDRSWYSFRDPESKIEWMYKLDPEGNIIGLYTENTGIDGIVDSGNCLNVPAKINGRPVAAIGGGTENHPFVPESCSEWSRISFPLSLHAINDYAFAGNTADAKVTIPSSICAVGLKAFYRSNLAEVRFTDFSGTVGSYAFGRTPNLRTLTARGSGDGMILSTASFVDTALEDVTLTGNVTVHKKAFRDSNQLKRLSLNGAVRLEPYAVSDAGTLETLHLSGPVSIGSYAFRNNVLLRKLILPAGTSLGEYAFEGCTGLRWMEADCDLTSHSFEHTGNITRIVLGDGCESVAYDWEGNQTSFQGSTAEFSDGNDSDGQRNEDREFIDPGRIIYAKSSGTRYHFRNGDPKGSCFGASGTVQVYIPWDDADTAQVEHSKEEDISLSGMNLWKNDVWRELKNAGNRTSVRIKPVVSPDEVMKRQGMAAEEQGEKPQTGIAAHYSGIILTSKELDKTKLTVRKMVGEKEGEFYPEDGFYAVRTSDVQEMLNGGAEMTAERIASFEPVLATEDDLKAGQTTGTLSVTVIVFSDGDGQRTFYAVPVSVRVEKYSAESYAEYAYGSYDAITSALVELEERMKEIENSLKNAGADSVETLIRELEDVRKQYSKLVETLSAYVSRNTADQSGFFGTTVAEDGTKTEVVFLEGRAVKYEKTDGTDPEGGPVYQARYDADGDGEAENIWFTVKHDGIHLTDQAGGEVKEDGTTASEGERGKVYEATLGILKKELAAQIDEICDRMDACDAGLKAMKEHLREAGAEAETQEGEDDYEKIVRAIDALSAKLNDAQSKAEGYRDALNSVLRSLKEEDDKEDKDRPLAGTLEEIYEKIAGLRENIAAAEENAAGLKEKLDRSDNGAAELRNLLKQREEDISSLKQQVESLIRTAQEYTDYTRDTEVNRNSASYVSGYDTGFERGKGSVDTGEYYRSGYAEGYRDGNRNAGSGSSGSDSKASYRKGYSDGLEDGVRSVDADSVYHRGYESGFAEGAASVRADAGKEAGYESAYEAGFAAGRKAAAEEAEKADKADKAEQKDAADGILTEKTQSGPERRENAAAEKSRDTDRNRKMSRENAGEIQELPMELLGVRRIGDSKLSGKIRERREAEPAKKAWESEDTEAAEKDWESGDTEAAEKDWESGDTEPAEKAWKNGNAEPAGKVEERSDTETEMPTEIEPEEETAAAFLLLAAGAASLIGCVLHLKKKRRVRLP</sequence>
<dbReference type="Pfam" id="PF13306">
    <property type="entry name" value="LRR_5"/>
    <property type="match status" value="2"/>
</dbReference>
<keyword evidence="5" id="KW-1185">Reference proteome</keyword>
<feature type="coiled-coil region" evidence="1">
    <location>
        <begin position="1275"/>
        <end position="1325"/>
    </location>
</feature>
<dbReference type="OrthoDB" id="1824119at2"/>
<keyword evidence="3" id="KW-1133">Transmembrane helix</keyword>
<accession>A0A1I0ID61</accession>
<name>A0A1I0ID61_9FIRM</name>
<feature type="compositionally biased region" description="Basic and acidic residues" evidence="2">
    <location>
        <begin position="1573"/>
        <end position="1598"/>
    </location>
</feature>
<feature type="region of interest" description="Disordered" evidence="2">
    <location>
        <begin position="836"/>
        <end position="856"/>
    </location>
</feature>
<feature type="compositionally biased region" description="Low complexity" evidence="2">
    <location>
        <begin position="1466"/>
        <end position="1478"/>
    </location>
</feature>
<feature type="coiled-coil region" evidence="1">
    <location>
        <begin position="1350"/>
        <end position="1412"/>
    </location>
</feature>
<evidence type="ECO:0000256" key="3">
    <source>
        <dbReference type="SAM" id="Phobius"/>
    </source>
</evidence>
<organism evidence="4 5">
    <name type="scientific">[Clostridium] aminophilum</name>
    <dbReference type="NCBI Taxonomy" id="1526"/>
    <lineage>
        <taxon>Bacteria</taxon>
        <taxon>Bacillati</taxon>
        <taxon>Bacillota</taxon>
        <taxon>Clostridia</taxon>
        <taxon>Lachnospirales</taxon>
        <taxon>Lachnospiraceae</taxon>
    </lineage>
</organism>
<dbReference type="PANTHER" id="PTHR45661">
    <property type="entry name" value="SURFACE ANTIGEN"/>
    <property type="match status" value="1"/>
</dbReference>
<keyword evidence="3" id="KW-0812">Transmembrane</keyword>
<feature type="region of interest" description="Disordered" evidence="2">
    <location>
        <begin position="1460"/>
        <end position="1492"/>
    </location>
</feature>
<dbReference type="InterPro" id="IPR026906">
    <property type="entry name" value="LRR_5"/>
</dbReference>
<feature type="region of interest" description="Disordered" evidence="2">
    <location>
        <begin position="1540"/>
        <end position="1698"/>
    </location>
</feature>
<feature type="compositionally biased region" description="Basic and acidic residues" evidence="2">
    <location>
        <begin position="1541"/>
        <end position="1561"/>
    </location>
</feature>
<dbReference type="Proteomes" id="UP000199820">
    <property type="component" value="Unassembled WGS sequence"/>
</dbReference>
<dbReference type="InterPro" id="IPR032675">
    <property type="entry name" value="LRR_dom_sf"/>
</dbReference>
<dbReference type="RefSeq" id="WP_074650623.1">
    <property type="nucleotide sequence ID" value="NZ_FOIL01000078.1"/>
</dbReference>
<evidence type="ECO:0000313" key="4">
    <source>
        <dbReference type="EMBL" id="SET94672.1"/>
    </source>
</evidence>
<feature type="compositionally biased region" description="Basic and acidic residues" evidence="2">
    <location>
        <begin position="1622"/>
        <end position="1672"/>
    </location>
</feature>
<evidence type="ECO:0000313" key="5">
    <source>
        <dbReference type="Proteomes" id="UP000199820"/>
    </source>
</evidence>
<dbReference type="EMBL" id="FOIL01000078">
    <property type="protein sequence ID" value="SET94672.1"/>
    <property type="molecule type" value="Genomic_DNA"/>
</dbReference>
<proteinExistence type="predicted"/>
<dbReference type="SUPFAM" id="SSF52058">
    <property type="entry name" value="L domain-like"/>
    <property type="match status" value="1"/>
</dbReference>
<evidence type="ECO:0000256" key="2">
    <source>
        <dbReference type="SAM" id="MobiDB-lite"/>
    </source>
</evidence>
<reference evidence="5" key="1">
    <citation type="submission" date="2016-10" db="EMBL/GenBank/DDBJ databases">
        <authorList>
            <person name="Varghese N."/>
            <person name="Submissions S."/>
        </authorList>
    </citation>
    <scope>NUCLEOTIDE SEQUENCE [LARGE SCALE GENOMIC DNA]</scope>
    <source>
        <strain evidence="5">KH1P1</strain>
    </source>
</reference>
<dbReference type="Gene3D" id="1.10.287.1490">
    <property type="match status" value="1"/>
</dbReference>
<protein>
    <submittedName>
        <fullName evidence="4">Leucine rich repeat-containing protein</fullName>
    </submittedName>
</protein>
<dbReference type="PANTHER" id="PTHR45661:SF3">
    <property type="entry name" value="IG-LIKE DOMAIN-CONTAINING PROTEIN"/>
    <property type="match status" value="1"/>
</dbReference>
<feature type="transmembrane region" description="Helical" evidence="3">
    <location>
        <begin position="1704"/>
        <end position="1724"/>
    </location>
</feature>
<keyword evidence="1" id="KW-0175">Coiled coil</keyword>
<keyword evidence="3" id="KW-0472">Membrane</keyword>
<dbReference type="Gene3D" id="3.80.10.10">
    <property type="entry name" value="Ribonuclease Inhibitor"/>
    <property type="match status" value="1"/>
</dbReference>
<gene>
    <name evidence="4" type="ORF">SAMN04487771_10784</name>
</gene>
<feature type="coiled-coil region" evidence="1">
    <location>
        <begin position="1094"/>
        <end position="1143"/>
    </location>
</feature>
<evidence type="ECO:0000256" key="1">
    <source>
        <dbReference type="SAM" id="Coils"/>
    </source>
</evidence>